<evidence type="ECO:0000256" key="2">
    <source>
        <dbReference type="ARBA" id="ARBA00022490"/>
    </source>
</evidence>
<organism evidence="12 13">
    <name type="scientific">Albula goreensis</name>
    <dbReference type="NCBI Taxonomy" id="1534307"/>
    <lineage>
        <taxon>Eukaryota</taxon>
        <taxon>Metazoa</taxon>
        <taxon>Chordata</taxon>
        <taxon>Craniata</taxon>
        <taxon>Vertebrata</taxon>
        <taxon>Euteleostomi</taxon>
        <taxon>Actinopterygii</taxon>
        <taxon>Neopterygii</taxon>
        <taxon>Teleostei</taxon>
        <taxon>Albuliformes</taxon>
        <taxon>Albulidae</taxon>
        <taxon>Albula</taxon>
    </lineage>
</organism>
<evidence type="ECO:0000256" key="7">
    <source>
        <dbReference type="ARBA" id="ARBA00040154"/>
    </source>
</evidence>
<keyword evidence="3" id="KW-0853">WD repeat</keyword>
<sequence>MDPETRYMSLAVLHDGTAWVLLAVGCSDGAVRVFSVSEEDNKFQLLWESFYHQRCVLSVAPCCLQDRQGNRSLFLFSGATDGSVAMWDMSTLTEWRPDPTAAPFWNGPCSPCLTVTVHQSGVNCLVVWERKGEEEAGLISVASGGDDGQLSLVNIRTQFHQQQVEGAVCAQLQSCSAVPLAHAAPLTALQYLGSGLLVSTSCDQRVCLWSLHGPSPHHCNSTPHQGPASPEQGSAPHHQGTLFSHVADAAGLEAWPGVGPEGGAWAAVCGQGLQLLRIGEETGRSEGAN</sequence>
<keyword evidence="13" id="KW-1185">Reference proteome</keyword>
<evidence type="ECO:0000256" key="8">
    <source>
        <dbReference type="ARBA" id="ARBA00041816"/>
    </source>
</evidence>
<protein>
    <recommendedName>
        <fullName evidence="7">tRNA (34-2'-O)-methyltransferase regulator WDR6</fullName>
    </recommendedName>
    <alternativeName>
        <fullName evidence="8">WD repeat-containing protein 6</fullName>
    </alternativeName>
</protein>
<evidence type="ECO:0000256" key="9">
    <source>
        <dbReference type="ARBA" id="ARBA00045751"/>
    </source>
</evidence>
<evidence type="ECO:0000256" key="1">
    <source>
        <dbReference type="ARBA" id="ARBA00004496"/>
    </source>
</evidence>
<dbReference type="Gene3D" id="2.130.10.10">
    <property type="entry name" value="YVTN repeat-like/Quinoprotein amine dehydrogenase"/>
    <property type="match status" value="2"/>
</dbReference>
<dbReference type="Proteomes" id="UP000829720">
    <property type="component" value="Unassembled WGS sequence"/>
</dbReference>
<evidence type="ECO:0000313" key="13">
    <source>
        <dbReference type="Proteomes" id="UP000829720"/>
    </source>
</evidence>
<dbReference type="GO" id="GO:0005737">
    <property type="term" value="C:cytoplasm"/>
    <property type="evidence" value="ECO:0007669"/>
    <property type="project" value="UniProtKB-SubCell"/>
</dbReference>
<dbReference type="PANTHER" id="PTHR14344:SF3">
    <property type="entry name" value="WD REPEAT-CONTAINING PROTEIN 6"/>
    <property type="match status" value="1"/>
</dbReference>
<evidence type="ECO:0000256" key="4">
    <source>
        <dbReference type="ARBA" id="ARBA00022694"/>
    </source>
</evidence>
<dbReference type="InterPro" id="IPR015943">
    <property type="entry name" value="WD40/YVTN_repeat-like_dom_sf"/>
</dbReference>
<dbReference type="InterPro" id="IPR036322">
    <property type="entry name" value="WD40_repeat_dom_sf"/>
</dbReference>
<feature type="region of interest" description="Disordered" evidence="11">
    <location>
        <begin position="218"/>
        <end position="239"/>
    </location>
</feature>
<evidence type="ECO:0000256" key="10">
    <source>
        <dbReference type="ARBA" id="ARBA00047056"/>
    </source>
</evidence>
<dbReference type="GO" id="GO:0030488">
    <property type="term" value="P:tRNA methylation"/>
    <property type="evidence" value="ECO:0007669"/>
    <property type="project" value="TreeGrafter"/>
</dbReference>
<evidence type="ECO:0000256" key="3">
    <source>
        <dbReference type="ARBA" id="ARBA00022574"/>
    </source>
</evidence>
<gene>
    <name evidence="12" type="ORF">AGOR_G00130810</name>
</gene>
<comment type="similarity">
    <text evidence="6">Belongs to the WD repeat WDR6 family.</text>
</comment>
<dbReference type="SUPFAM" id="SSF50978">
    <property type="entry name" value="WD40 repeat-like"/>
    <property type="match status" value="1"/>
</dbReference>
<dbReference type="EMBL" id="JAERUA010000012">
    <property type="protein sequence ID" value="KAI1892194.1"/>
    <property type="molecule type" value="Genomic_DNA"/>
</dbReference>
<evidence type="ECO:0000256" key="11">
    <source>
        <dbReference type="SAM" id="MobiDB-lite"/>
    </source>
</evidence>
<dbReference type="PANTHER" id="PTHR14344">
    <property type="entry name" value="WD REPEAT PROTEIN"/>
    <property type="match status" value="1"/>
</dbReference>
<dbReference type="PROSITE" id="PS51257">
    <property type="entry name" value="PROKAR_LIPOPROTEIN"/>
    <property type="match status" value="1"/>
</dbReference>
<reference evidence="12" key="1">
    <citation type="submission" date="2021-01" db="EMBL/GenBank/DDBJ databases">
        <authorList>
            <person name="Zahm M."/>
            <person name="Roques C."/>
            <person name="Cabau C."/>
            <person name="Klopp C."/>
            <person name="Donnadieu C."/>
            <person name="Jouanno E."/>
            <person name="Lampietro C."/>
            <person name="Louis A."/>
            <person name="Herpin A."/>
            <person name="Echchiki A."/>
            <person name="Berthelot C."/>
            <person name="Parey E."/>
            <person name="Roest-Crollius H."/>
            <person name="Braasch I."/>
            <person name="Postlethwait J."/>
            <person name="Bobe J."/>
            <person name="Montfort J."/>
            <person name="Bouchez O."/>
            <person name="Begum T."/>
            <person name="Mejri S."/>
            <person name="Adams A."/>
            <person name="Chen W.-J."/>
            <person name="Guiguen Y."/>
        </authorList>
    </citation>
    <scope>NUCLEOTIDE SEQUENCE</scope>
    <source>
        <tissue evidence="12">Blood</tissue>
    </source>
</reference>
<comment type="subcellular location">
    <subcellularLocation>
        <location evidence="1">Cytoplasm</location>
    </subcellularLocation>
</comment>
<evidence type="ECO:0000256" key="5">
    <source>
        <dbReference type="ARBA" id="ARBA00022737"/>
    </source>
</evidence>
<name>A0A8T3D976_9TELE</name>
<dbReference type="Pfam" id="PF00400">
    <property type="entry name" value="WD40"/>
    <property type="match status" value="1"/>
</dbReference>
<comment type="caution">
    <text evidence="12">The sequence shown here is derived from an EMBL/GenBank/DDBJ whole genome shotgun (WGS) entry which is preliminary data.</text>
</comment>
<dbReference type="SMART" id="SM00320">
    <property type="entry name" value="WD40"/>
    <property type="match status" value="3"/>
</dbReference>
<keyword evidence="4" id="KW-0819">tRNA processing</keyword>
<evidence type="ECO:0000256" key="6">
    <source>
        <dbReference type="ARBA" id="ARBA00038255"/>
    </source>
</evidence>
<dbReference type="AlphaFoldDB" id="A0A8T3D976"/>
<keyword evidence="2" id="KW-0963">Cytoplasm</keyword>
<dbReference type="InterPro" id="IPR051973">
    <property type="entry name" value="tRNA_Anticodon_Mtase-Reg"/>
</dbReference>
<dbReference type="OrthoDB" id="5594999at2759"/>
<dbReference type="InterPro" id="IPR001680">
    <property type="entry name" value="WD40_rpt"/>
</dbReference>
<proteinExistence type="inferred from homology"/>
<comment type="function">
    <text evidence="9">Together with methyltransferase FTSJ1, methylates the 2'-O-ribose of nucleotides at position 34 of the tRNA anticodon loop of substrate tRNAs. Required for the correct positioning of the substrate tRNA for methylation. Required to suppress amino acid starvation-induced autophagy. Enhances the STK11/LKB1-induced cell growth suppression activity.</text>
</comment>
<evidence type="ECO:0000313" key="12">
    <source>
        <dbReference type="EMBL" id="KAI1892194.1"/>
    </source>
</evidence>
<accession>A0A8T3D976</accession>
<comment type="subunit">
    <text evidence="10">Interacts with FTSJ1; the interaction is direct, and required for 2'-O-methylation of position 34 in substrate tRNAs. Interacts with IRS4. Interacts with STK11/LKB1.</text>
</comment>
<keyword evidence="5" id="KW-0677">Repeat</keyword>